<evidence type="ECO:0000256" key="14">
    <source>
        <dbReference type="SAM" id="SignalP"/>
    </source>
</evidence>
<dbReference type="PROSITE" id="PS52016">
    <property type="entry name" value="TONB_DEPENDENT_REC_3"/>
    <property type="match status" value="1"/>
</dbReference>
<proteinExistence type="inferred from homology"/>
<evidence type="ECO:0000256" key="11">
    <source>
        <dbReference type="ARBA" id="ARBA00023237"/>
    </source>
</evidence>
<dbReference type="PANTHER" id="PTHR32552">
    <property type="entry name" value="FERRICHROME IRON RECEPTOR-RELATED"/>
    <property type="match status" value="1"/>
</dbReference>
<evidence type="ECO:0000256" key="9">
    <source>
        <dbReference type="ARBA" id="ARBA00023077"/>
    </source>
</evidence>
<keyword evidence="9 13" id="KW-0798">TonB box</keyword>
<evidence type="ECO:0000256" key="13">
    <source>
        <dbReference type="RuleBase" id="RU003357"/>
    </source>
</evidence>
<dbReference type="InterPro" id="IPR000531">
    <property type="entry name" value="Beta-barrel_TonB"/>
</dbReference>
<dbReference type="Pfam" id="PF07715">
    <property type="entry name" value="Plug"/>
    <property type="match status" value="1"/>
</dbReference>
<dbReference type="EMBL" id="MAAF01000060">
    <property type="protein sequence ID" value="OUR80625.1"/>
    <property type="molecule type" value="Genomic_DNA"/>
</dbReference>
<accession>A0A1Y5EI49</accession>
<evidence type="ECO:0000256" key="1">
    <source>
        <dbReference type="ARBA" id="ARBA00004571"/>
    </source>
</evidence>
<keyword evidence="11 12" id="KW-0998">Cell outer membrane</keyword>
<name>A0A1Y5EI49_COLPS</name>
<evidence type="ECO:0000256" key="2">
    <source>
        <dbReference type="ARBA" id="ARBA00022448"/>
    </source>
</evidence>
<dbReference type="SUPFAM" id="SSF56935">
    <property type="entry name" value="Porins"/>
    <property type="match status" value="1"/>
</dbReference>
<dbReference type="GO" id="GO:0009279">
    <property type="term" value="C:cell outer membrane"/>
    <property type="evidence" value="ECO:0007669"/>
    <property type="project" value="UniProtKB-SubCell"/>
</dbReference>
<dbReference type="GO" id="GO:0015344">
    <property type="term" value="F:siderophore uptake transmembrane transporter activity"/>
    <property type="evidence" value="ECO:0007669"/>
    <property type="project" value="TreeGrafter"/>
</dbReference>
<comment type="caution">
    <text evidence="17">The sequence shown here is derived from an EMBL/GenBank/DDBJ whole genome shotgun (WGS) entry which is preliminary data.</text>
</comment>
<evidence type="ECO:0000259" key="16">
    <source>
        <dbReference type="Pfam" id="PF07715"/>
    </source>
</evidence>
<reference evidence="18" key="1">
    <citation type="journal article" date="2017" name="Proc. Natl. Acad. Sci. U.S.A.">
        <title>Simulation of Deepwater Horizon oil plume reveals substrate specialization within a complex community of hydrocarbon degraders.</title>
        <authorList>
            <person name="Hu P."/>
            <person name="Dubinsky E.A."/>
            <person name="Probst A.J."/>
            <person name="Wang J."/>
            <person name="Sieber C.M.K."/>
            <person name="Tom L.M."/>
            <person name="Gardinali P."/>
            <person name="Banfield J.F."/>
            <person name="Atlas R.M."/>
            <person name="Andersen G.L."/>
        </authorList>
    </citation>
    <scope>NUCLEOTIDE SEQUENCE [LARGE SCALE GENOMIC DNA]</scope>
</reference>
<dbReference type="Gene3D" id="2.40.170.20">
    <property type="entry name" value="TonB-dependent receptor, beta-barrel domain"/>
    <property type="match status" value="1"/>
</dbReference>
<dbReference type="Proteomes" id="UP000243053">
    <property type="component" value="Unassembled WGS sequence"/>
</dbReference>
<keyword evidence="4" id="KW-0410">Iron transport</keyword>
<evidence type="ECO:0000256" key="7">
    <source>
        <dbReference type="ARBA" id="ARBA00023004"/>
    </source>
</evidence>
<keyword evidence="10 12" id="KW-0472">Membrane</keyword>
<keyword evidence="7" id="KW-0408">Iron</keyword>
<evidence type="ECO:0000313" key="17">
    <source>
        <dbReference type="EMBL" id="OUR80625.1"/>
    </source>
</evidence>
<dbReference type="PANTHER" id="PTHR32552:SF68">
    <property type="entry name" value="FERRICHROME OUTER MEMBRANE TRANSPORTER_PHAGE RECEPTOR"/>
    <property type="match status" value="1"/>
</dbReference>
<sequence length="704" mass="79360">MILKLRIFTPSLLALIIANTCYATSAETLPDGSIRSDMERMTITANRKEALDTDLAMSVHGISEEELQMDNGQHVAESLNSVSGVLIDQLSGGQGHKTSIRMPMNTSGYYLFLQDNVPLQSAAFFNHNALWWSSFNSNVGRMEVLKGAGTALYGSGAVAATVNILTKPVAEQTETAMDVVLGQEQYGRVQVSHSNKLSNTQGIRASASYVTNEGWRDHTASQRAEINLRHEYELSANERLITSFTASDLEQEMAASLNDEQIENDRTNSGLSDEVLASDPLRKTQYMRLTTQWDQMNEDSYYSVIPYLRHRTNDYTATWNKNMPKVQSTVNTVGLLALANFVHTADNETTVGLDFEYTEGDQLSYQPLDFTTTGWGADTFVKGEKFYDDTTSYTSISPYLQHKRTLTENLDLTVGVRYDYAKYEFTNHLGVYGDIGHGKISLEDRDDDFSHLSPKVSLNYHLSENTSTYFRYANSFRLPTAGSLYHLTTKDSEVAAPVDPETSDTYEIGYKGNFDNITFDAALYFMDVDDGIVHAYNEQGQRYLTNATRVLHKGIELSTLWVINDELNLSVAYSKSKHEFDEHEEYSGNEMRMAPDYIANVRLRYLPSYLEGFSSQVELQSVGEYWMDDANSTDPETGLDRIYDGYSVVNLKARYQLNNQLSFNARILNLTDKVYAQGGEYRYGRNSWSPGAPRTAYMGMSYQW</sequence>
<dbReference type="InterPro" id="IPR037066">
    <property type="entry name" value="Plug_dom_sf"/>
</dbReference>
<evidence type="ECO:0000256" key="12">
    <source>
        <dbReference type="PROSITE-ProRule" id="PRU01360"/>
    </source>
</evidence>
<evidence type="ECO:0000256" key="4">
    <source>
        <dbReference type="ARBA" id="ARBA00022496"/>
    </source>
</evidence>
<dbReference type="Pfam" id="PF00593">
    <property type="entry name" value="TonB_dep_Rec_b-barrel"/>
    <property type="match status" value="1"/>
</dbReference>
<keyword evidence="17" id="KW-0675">Receptor</keyword>
<protein>
    <submittedName>
        <fullName evidence="17">TonB-dependent receptor</fullName>
    </submittedName>
</protein>
<keyword evidence="6 14" id="KW-0732">Signal</keyword>
<organism evidence="17 18">
    <name type="scientific">Colwellia psychrerythraea</name>
    <name type="common">Vibrio psychroerythus</name>
    <dbReference type="NCBI Taxonomy" id="28229"/>
    <lineage>
        <taxon>Bacteria</taxon>
        <taxon>Pseudomonadati</taxon>
        <taxon>Pseudomonadota</taxon>
        <taxon>Gammaproteobacteria</taxon>
        <taxon>Alteromonadales</taxon>
        <taxon>Colwelliaceae</taxon>
        <taxon>Colwellia</taxon>
    </lineage>
</organism>
<evidence type="ECO:0000256" key="8">
    <source>
        <dbReference type="ARBA" id="ARBA00023065"/>
    </source>
</evidence>
<evidence type="ECO:0000256" key="3">
    <source>
        <dbReference type="ARBA" id="ARBA00022452"/>
    </source>
</evidence>
<keyword evidence="2 12" id="KW-0813">Transport</keyword>
<evidence type="ECO:0000313" key="18">
    <source>
        <dbReference type="Proteomes" id="UP000243053"/>
    </source>
</evidence>
<comment type="subcellular location">
    <subcellularLocation>
        <location evidence="1 12">Cell outer membrane</location>
        <topology evidence="1 12">Multi-pass membrane protein</topology>
    </subcellularLocation>
</comment>
<dbReference type="Gene3D" id="2.170.130.10">
    <property type="entry name" value="TonB-dependent receptor, plug domain"/>
    <property type="match status" value="1"/>
</dbReference>
<dbReference type="AlphaFoldDB" id="A0A1Y5EI49"/>
<feature type="chain" id="PRO_5012666875" evidence="14">
    <location>
        <begin position="26"/>
        <end position="704"/>
    </location>
</feature>
<dbReference type="CDD" id="cd01347">
    <property type="entry name" value="ligand_gated_channel"/>
    <property type="match status" value="1"/>
</dbReference>
<evidence type="ECO:0000256" key="10">
    <source>
        <dbReference type="ARBA" id="ARBA00023136"/>
    </source>
</evidence>
<comment type="similarity">
    <text evidence="12 13">Belongs to the TonB-dependent receptor family.</text>
</comment>
<evidence type="ECO:0000256" key="5">
    <source>
        <dbReference type="ARBA" id="ARBA00022692"/>
    </source>
</evidence>
<feature type="domain" description="TonB-dependent receptor-like beta-barrel" evidence="15">
    <location>
        <begin position="284"/>
        <end position="670"/>
    </location>
</feature>
<gene>
    <name evidence="17" type="ORF">A9Q75_10230</name>
</gene>
<feature type="signal peptide" evidence="14">
    <location>
        <begin position="1"/>
        <end position="25"/>
    </location>
</feature>
<feature type="domain" description="TonB-dependent receptor plug" evidence="16">
    <location>
        <begin position="54"/>
        <end position="160"/>
    </location>
</feature>
<keyword evidence="3 12" id="KW-1134">Transmembrane beta strand</keyword>
<dbReference type="InterPro" id="IPR036942">
    <property type="entry name" value="Beta-barrel_TonB_sf"/>
</dbReference>
<dbReference type="InterPro" id="IPR012910">
    <property type="entry name" value="Plug_dom"/>
</dbReference>
<dbReference type="InterPro" id="IPR039426">
    <property type="entry name" value="TonB-dep_rcpt-like"/>
</dbReference>
<evidence type="ECO:0000256" key="6">
    <source>
        <dbReference type="ARBA" id="ARBA00022729"/>
    </source>
</evidence>
<keyword evidence="8" id="KW-0406">Ion transport</keyword>
<evidence type="ECO:0000259" key="15">
    <source>
        <dbReference type="Pfam" id="PF00593"/>
    </source>
</evidence>
<keyword evidence="5 12" id="KW-0812">Transmembrane</keyword>